<name>E6X7N4_CELAD</name>
<keyword evidence="4 5" id="KW-0560">Oxidoreductase</keyword>
<feature type="binding site" evidence="7">
    <location>
        <begin position="244"/>
        <end position="245"/>
    </location>
    <ligand>
        <name>FMN</name>
        <dbReference type="ChEBI" id="CHEBI:58210"/>
    </ligand>
</feature>
<reference evidence="9 10" key="1">
    <citation type="journal article" date="2010" name="Stand. Genomic Sci.">
        <title>Complete genome sequence of Cellulophaga algicola type strain (IC166).</title>
        <authorList>
            <person name="Abt B."/>
            <person name="Lu M."/>
            <person name="Misra M."/>
            <person name="Han C."/>
            <person name="Nolan M."/>
            <person name="Lucas S."/>
            <person name="Hammon N."/>
            <person name="Deshpande S."/>
            <person name="Cheng J.F."/>
            <person name="Tapia R."/>
            <person name="Goodwin L."/>
            <person name="Pitluck S."/>
            <person name="Liolios K."/>
            <person name="Pagani I."/>
            <person name="Ivanova N."/>
            <person name="Mavromatis K."/>
            <person name="Ovchinikova G."/>
            <person name="Pati A."/>
            <person name="Chen A."/>
            <person name="Palaniappan K."/>
            <person name="Land M."/>
            <person name="Hauser L."/>
            <person name="Chang Y.J."/>
            <person name="Jeffries C.D."/>
            <person name="Detter J.C."/>
            <person name="Brambilla E."/>
            <person name="Rohde M."/>
            <person name="Tindall B.J."/>
            <person name="Goker M."/>
            <person name="Woyke T."/>
            <person name="Bristow J."/>
            <person name="Eisen J.A."/>
            <person name="Markowitz V."/>
            <person name="Hugenholtz P."/>
            <person name="Kyrpides N.C."/>
            <person name="Klenk H.P."/>
            <person name="Lapidus A."/>
        </authorList>
    </citation>
    <scope>NUCLEOTIDE SEQUENCE [LARGE SCALE GENOMIC DNA]</scope>
    <source>
        <strain evidence="10">DSM 14237 / IC166 / ACAM 630</strain>
    </source>
</reference>
<dbReference type="CDD" id="cd02801">
    <property type="entry name" value="DUS_like_FMN"/>
    <property type="match status" value="1"/>
</dbReference>
<dbReference type="HOGENOM" id="CLU_013299_6_0_10"/>
<comment type="function">
    <text evidence="5">Catalyzes the synthesis of 5,6-dihydrouridine (D), a modified base found in the D-loop of most tRNAs, via the reduction of the C5-C6 double bond in target uridines.</text>
</comment>
<feature type="binding site" evidence="7">
    <location>
        <position position="159"/>
    </location>
    <ligand>
        <name>FMN</name>
        <dbReference type="ChEBI" id="CHEBI:58210"/>
    </ligand>
</feature>
<keyword evidence="10" id="KW-1185">Reference proteome</keyword>
<evidence type="ECO:0000313" key="9">
    <source>
        <dbReference type="EMBL" id="ADV50744.1"/>
    </source>
</evidence>
<keyword evidence="3 5" id="KW-0819">tRNA processing</keyword>
<dbReference type="SUPFAM" id="SSF51395">
    <property type="entry name" value="FMN-linked oxidoreductases"/>
    <property type="match status" value="1"/>
</dbReference>
<evidence type="ECO:0000256" key="6">
    <source>
        <dbReference type="PIRSR" id="PIRSR006621-1"/>
    </source>
</evidence>
<dbReference type="Gene3D" id="3.20.20.70">
    <property type="entry name" value="Aldolase class I"/>
    <property type="match status" value="1"/>
</dbReference>
<keyword evidence="1 5" id="KW-0285">Flavoprotein</keyword>
<evidence type="ECO:0000256" key="2">
    <source>
        <dbReference type="ARBA" id="ARBA00022643"/>
    </source>
</evidence>
<comment type="cofactor">
    <cofactor evidence="5 7">
        <name>FMN</name>
        <dbReference type="ChEBI" id="CHEBI:58210"/>
    </cofactor>
</comment>
<evidence type="ECO:0000256" key="4">
    <source>
        <dbReference type="ARBA" id="ARBA00023002"/>
    </source>
</evidence>
<evidence type="ECO:0000256" key="1">
    <source>
        <dbReference type="ARBA" id="ARBA00022630"/>
    </source>
</evidence>
<dbReference type="STRING" id="688270.Celal_3480"/>
<dbReference type="GO" id="GO:0003723">
    <property type="term" value="F:RNA binding"/>
    <property type="evidence" value="ECO:0007669"/>
    <property type="project" value="TreeGrafter"/>
</dbReference>
<evidence type="ECO:0000256" key="7">
    <source>
        <dbReference type="PIRSR" id="PIRSR006621-2"/>
    </source>
</evidence>
<dbReference type="AlphaFoldDB" id="E6X7N4"/>
<sequence>MFNKVSYFTKGKGQGCIFAANLFLMSFTLLSSPLQGFTDFRFRNAFHHFFGGIDTFYAPYIRLDGKLVIKSSYQRDLQLENNAALNLIPQVMTNDADEFLFVVKYIQDLGYTELNWNLGCPYPMVTKRGMGSGLVKEADKIDHILDRVHAETNVTVSMKMRMGYEDSSEILDTFPVLEKYPIKNIAIHARIGKQLYKGGVDLDAFQRCVESTSHKLYYNGDITTVDAFKKMQERFPSIDHWMIGRGLIADPFLPSMIKANTFEYPENRWAIFSEFHDTIYQDYDAFLSGPTPIKMKMQGFWEFFANSFSNPQKTFKAIKKANNPRAYQSTVAEILKKEMSLT</sequence>
<dbReference type="Proteomes" id="UP000008634">
    <property type="component" value="Chromosome"/>
</dbReference>
<feature type="domain" description="DUS-like FMN-binding" evidence="8">
    <location>
        <begin position="32"/>
        <end position="286"/>
    </location>
</feature>
<keyword evidence="2 5" id="KW-0288">FMN</keyword>
<dbReference type="PANTHER" id="PTHR45846:SF1">
    <property type="entry name" value="TRNA-DIHYDROURIDINE(47) SYNTHASE [NAD(P)(+)]-LIKE"/>
    <property type="match status" value="1"/>
</dbReference>
<evidence type="ECO:0000256" key="5">
    <source>
        <dbReference type="PIRNR" id="PIRNR006621"/>
    </source>
</evidence>
<dbReference type="GO" id="GO:0050660">
    <property type="term" value="F:flavin adenine dinucleotide binding"/>
    <property type="evidence" value="ECO:0007669"/>
    <property type="project" value="InterPro"/>
</dbReference>
<dbReference type="PIRSF" id="PIRSF006621">
    <property type="entry name" value="Dus"/>
    <property type="match status" value="1"/>
</dbReference>
<evidence type="ECO:0000256" key="3">
    <source>
        <dbReference type="ARBA" id="ARBA00022694"/>
    </source>
</evidence>
<dbReference type="GO" id="GO:0017150">
    <property type="term" value="F:tRNA dihydrouridine synthase activity"/>
    <property type="evidence" value="ECO:0007669"/>
    <property type="project" value="InterPro"/>
</dbReference>
<dbReference type="InterPro" id="IPR013785">
    <property type="entry name" value="Aldolase_TIM"/>
</dbReference>
<dbReference type="Pfam" id="PF01207">
    <property type="entry name" value="Dus"/>
    <property type="match status" value="1"/>
</dbReference>
<dbReference type="InterPro" id="IPR001269">
    <property type="entry name" value="DUS_fam"/>
</dbReference>
<dbReference type="eggNOG" id="COG0042">
    <property type="taxonomic scope" value="Bacteria"/>
</dbReference>
<dbReference type="KEGG" id="cao:Celal_3480"/>
<dbReference type="EC" id="1.3.1.-" evidence="5"/>
<dbReference type="EMBL" id="CP002453">
    <property type="protein sequence ID" value="ADV50744.1"/>
    <property type="molecule type" value="Genomic_DNA"/>
</dbReference>
<keyword evidence="7" id="KW-0547">Nucleotide-binding</keyword>
<evidence type="ECO:0000259" key="8">
    <source>
        <dbReference type="Pfam" id="PF01207"/>
    </source>
</evidence>
<accession>E6X7N4</accession>
<comment type="similarity">
    <text evidence="5">Belongs to the dus family.</text>
</comment>
<dbReference type="PANTHER" id="PTHR45846">
    <property type="entry name" value="TRNA-DIHYDROURIDINE(47) SYNTHASE [NAD(P)(+)]-LIKE"/>
    <property type="match status" value="1"/>
</dbReference>
<feature type="binding site" evidence="7">
    <location>
        <position position="90"/>
    </location>
    <ligand>
        <name>FMN</name>
        <dbReference type="ChEBI" id="CHEBI:58210"/>
    </ligand>
</feature>
<feature type="active site" description="Proton donor" evidence="6">
    <location>
        <position position="120"/>
    </location>
</feature>
<evidence type="ECO:0000313" key="10">
    <source>
        <dbReference type="Proteomes" id="UP000008634"/>
    </source>
</evidence>
<proteinExistence type="inferred from homology"/>
<organism evidence="9 10">
    <name type="scientific">Cellulophaga algicola (strain DSM 14237 / IC166 / ACAM 630)</name>
    <dbReference type="NCBI Taxonomy" id="688270"/>
    <lineage>
        <taxon>Bacteria</taxon>
        <taxon>Pseudomonadati</taxon>
        <taxon>Bacteroidota</taxon>
        <taxon>Flavobacteriia</taxon>
        <taxon>Flavobacteriales</taxon>
        <taxon>Flavobacteriaceae</taxon>
        <taxon>Cellulophaga</taxon>
    </lineage>
</organism>
<feature type="binding site" evidence="7">
    <location>
        <position position="188"/>
    </location>
    <ligand>
        <name>FMN</name>
        <dbReference type="ChEBI" id="CHEBI:58210"/>
    </ligand>
</feature>
<gene>
    <name evidence="9" type="ordered locus">Celal_3480</name>
</gene>
<dbReference type="InterPro" id="IPR035587">
    <property type="entry name" value="DUS-like_FMN-bd"/>
</dbReference>
<protein>
    <recommendedName>
        <fullName evidence="5">tRNA-dihydrouridine synthase</fullName>
        <ecNumber evidence="5">1.3.1.-</ecNumber>
    </recommendedName>
</protein>